<name>A0A084IMH6_SALHC</name>
<evidence type="ECO:0000256" key="2">
    <source>
        <dbReference type="ARBA" id="ARBA00009533"/>
    </source>
</evidence>
<gene>
    <name evidence="8" type="ORF">C41B8_07682</name>
</gene>
<evidence type="ECO:0000313" key="8">
    <source>
        <dbReference type="EMBL" id="KEZ77910.1"/>
    </source>
</evidence>
<evidence type="ECO:0000256" key="3">
    <source>
        <dbReference type="ARBA" id="ARBA00022793"/>
    </source>
</evidence>
<evidence type="ECO:0000256" key="5">
    <source>
        <dbReference type="ARBA" id="ARBA00023239"/>
    </source>
</evidence>
<dbReference type="STRING" id="1304275.C41B8_07682"/>
<dbReference type="GO" id="GO:0019752">
    <property type="term" value="P:carboxylic acid metabolic process"/>
    <property type="evidence" value="ECO:0007669"/>
    <property type="project" value="InterPro"/>
</dbReference>
<evidence type="ECO:0000256" key="7">
    <source>
        <dbReference type="RuleBase" id="RU000382"/>
    </source>
</evidence>
<dbReference type="GO" id="GO:0005737">
    <property type="term" value="C:cytoplasm"/>
    <property type="evidence" value="ECO:0007669"/>
    <property type="project" value="TreeGrafter"/>
</dbReference>
<dbReference type="Gene3D" id="1.20.1650.10">
    <property type="entry name" value="PLP-dependent transferases"/>
    <property type="match status" value="1"/>
</dbReference>
<accession>A0A084IMH6</accession>
<dbReference type="Pfam" id="PF00282">
    <property type="entry name" value="Pyridoxal_deC"/>
    <property type="match status" value="1"/>
</dbReference>
<dbReference type="GO" id="GO:0016831">
    <property type="term" value="F:carboxy-lyase activity"/>
    <property type="evidence" value="ECO:0007669"/>
    <property type="project" value="UniProtKB-KW"/>
</dbReference>
<evidence type="ECO:0000256" key="6">
    <source>
        <dbReference type="PIRSR" id="PIRSR602129-50"/>
    </source>
</evidence>
<reference evidence="8 9" key="1">
    <citation type="submission" date="2013-03" db="EMBL/GenBank/DDBJ databases">
        <title>Salinisphaera hydrothermalis C41B8 Genome Sequencing.</title>
        <authorList>
            <person name="Li C."/>
            <person name="Lai Q."/>
            <person name="Shao Z."/>
        </authorList>
    </citation>
    <scope>NUCLEOTIDE SEQUENCE [LARGE SCALE GENOMIC DNA]</scope>
    <source>
        <strain evidence="8 9">C41B8</strain>
    </source>
</reference>
<keyword evidence="4 6" id="KW-0663">Pyridoxal phosphate</keyword>
<dbReference type="PRINTS" id="PR00800">
    <property type="entry name" value="YHDCRBOXLASE"/>
</dbReference>
<dbReference type="InterPro" id="IPR015422">
    <property type="entry name" value="PyrdxlP-dep_Trfase_small"/>
</dbReference>
<dbReference type="Gene3D" id="3.90.1150.10">
    <property type="entry name" value="Aspartate Aminotransferase, domain 1"/>
    <property type="match status" value="1"/>
</dbReference>
<dbReference type="InterPro" id="IPR015421">
    <property type="entry name" value="PyrdxlP-dep_Trfase_major"/>
</dbReference>
<organism evidence="8 9">
    <name type="scientific">Salinisphaera hydrothermalis (strain C41B8)</name>
    <dbReference type="NCBI Taxonomy" id="1304275"/>
    <lineage>
        <taxon>Bacteria</taxon>
        <taxon>Pseudomonadati</taxon>
        <taxon>Pseudomonadota</taxon>
        <taxon>Gammaproteobacteria</taxon>
        <taxon>Salinisphaerales</taxon>
        <taxon>Salinisphaeraceae</taxon>
        <taxon>Salinisphaera</taxon>
    </lineage>
</organism>
<dbReference type="Gene3D" id="3.40.640.10">
    <property type="entry name" value="Type I PLP-dependent aspartate aminotransferase-like (Major domain)"/>
    <property type="match status" value="1"/>
</dbReference>
<dbReference type="InterPro" id="IPR010977">
    <property type="entry name" value="Aromatic_deC"/>
</dbReference>
<dbReference type="RefSeq" id="WP_051883258.1">
    <property type="nucleotide sequence ID" value="NZ_APNK01000008.1"/>
</dbReference>
<dbReference type="OrthoDB" id="9803665at2"/>
<dbReference type="EMBL" id="APNK01000008">
    <property type="protein sequence ID" value="KEZ77910.1"/>
    <property type="molecule type" value="Genomic_DNA"/>
</dbReference>
<keyword evidence="5 7" id="KW-0456">Lyase</keyword>
<evidence type="ECO:0000256" key="4">
    <source>
        <dbReference type="ARBA" id="ARBA00022898"/>
    </source>
</evidence>
<keyword evidence="9" id="KW-1185">Reference proteome</keyword>
<evidence type="ECO:0000313" key="9">
    <source>
        <dbReference type="Proteomes" id="UP000028302"/>
    </source>
</evidence>
<dbReference type="SUPFAM" id="SSF53383">
    <property type="entry name" value="PLP-dependent transferases"/>
    <property type="match status" value="1"/>
</dbReference>
<feature type="modified residue" description="N6-(pyridoxal phosphate)lysine" evidence="6">
    <location>
        <position position="325"/>
    </location>
</feature>
<dbReference type="GO" id="GO:0006520">
    <property type="term" value="P:amino acid metabolic process"/>
    <property type="evidence" value="ECO:0007669"/>
    <property type="project" value="InterPro"/>
</dbReference>
<dbReference type="eggNOG" id="COG0076">
    <property type="taxonomic scope" value="Bacteria"/>
</dbReference>
<protein>
    <submittedName>
        <fullName evidence="8">Ddc</fullName>
    </submittedName>
</protein>
<dbReference type="AlphaFoldDB" id="A0A084IMH6"/>
<dbReference type="PANTHER" id="PTHR45677">
    <property type="entry name" value="GLUTAMATE DECARBOXYLASE-RELATED"/>
    <property type="match status" value="1"/>
</dbReference>
<proteinExistence type="inferred from homology"/>
<dbReference type="Proteomes" id="UP000028302">
    <property type="component" value="Unassembled WGS sequence"/>
</dbReference>
<evidence type="ECO:0000256" key="1">
    <source>
        <dbReference type="ARBA" id="ARBA00001933"/>
    </source>
</evidence>
<dbReference type="PANTHER" id="PTHR45677:SF8">
    <property type="entry name" value="CYSTEINE SULFINIC ACID DECARBOXYLASE"/>
    <property type="match status" value="1"/>
</dbReference>
<dbReference type="GO" id="GO:0030170">
    <property type="term" value="F:pyridoxal phosphate binding"/>
    <property type="evidence" value="ECO:0007669"/>
    <property type="project" value="InterPro"/>
</dbReference>
<comment type="cofactor">
    <cofactor evidence="1 6 7">
        <name>pyridoxal 5'-phosphate</name>
        <dbReference type="ChEBI" id="CHEBI:597326"/>
    </cofactor>
</comment>
<comment type="similarity">
    <text evidence="2 7">Belongs to the group II decarboxylase family.</text>
</comment>
<dbReference type="InterPro" id="IPR002129">
    <property type="entry name" value="PyrdxlP-dep_de-COase"/>
</dbReference>
<keyword evidence="3" id="KW-0210">Decarboxylase</keyword>
<dbReference type="InterPro" id="IPR015424">
    <property type="entry name" value="PyrdxlP-dep_Trfase"/>
</dbReference>
<sequence>MSMQLDGRVKASTAGADPAAALIGRAGLAVFRQQAEQAVAAVAGALEDAHRVFDGVGPADIRGAIDAIDLDREAPAGFTAALTELQSLYFRHAVYFHHPRYVAHLNCPVLSSAAAAEIIAAGINSSLDTWDQSAGATLIEQKLIGWTASRAHLPGTADGIFTSGGTQSNLMALLLAREQYAARVYGAGHVQRYGLPAEAARWRIFVSDISHFSLAKAAALLGLGHEAIVGVPVDEAWRMNPDALAAAIADARARGEIPLAIVATFGTTDFGSVDDVESAGRIAREHGLWLHVDAAYGCGLMVSPTRANRCAALAAADSITVDYHKSFFQPVACSALLVADGATLAHVTHHADYLNPKEAAASGTPDQVNKSLQTTRRFDALKLWVSLRTVGPDAIGRLFDAGIDLARATYRLMLAEPRFELLNDPELGALVFRFRPSLAMAADELDGLNDAIRAELAASGDAMIAATRVGGRRYLKFTLMNAQTTIADMAELLGLIVTTGQRLAQAHRAGCPAASSAGAAIDEPWQVRRHG</sequence>
<dbReference type="PATRIC" id="fig|1304275.5.peg.1568"/>
<comment type="caution">
    <text evidence="8">The sequence shown here is derived from an EMBL/GenBank/DDBJ whole genome shotgun (WGS) entry which is preliminary data.</text>
</comment>